<feature type="transmembrane region" description="Helical" evidence="4">
    <location>
        <begin position="213"/>
        <end position="239"/>
    </location>
</feature>
<dbReference type="SUPFAM" id="SSF103473">
    <property type="entry name" value="MFS general substrate transporter"/>
    <property type="match status" value="1"/>
</dbReference>
<proteinExistence type="predicted"/>
<comment type="caution">
    <text evidence="6">The sequence shown here is derived from an EMBL/GenBank/DDBJ whole genome shotgun (WGS) entry which is preliminary data.</text>
</comment>
<dbReference type="InterPro" id="IPR036259">
    <property type="entry name" value="MFS_trans_sf"/>
</dbReference>
<feature type="transmembrane region" description="Helical" evidence="4">
    <location>
        <begin position="130"/>
        <end position="151"/>
    </location>
</feature>
<feature type="transmembrane region" description="Helical" evidence="4">
    <location>
        <begin position="75"/>
        <end position="92"/>
    </location>
</feature>
<dbReference type="InterPro" id="IPR020846">
    <property type="entry name" value="MFS_dom"/>
</dbReference>
<protein>
    <submittedName>
        <fullName evidence="6">MFS transporter</fullName>
    </submittedName>
</protein>
<accession>A0ABT3RN07</accession>
<dbReference type="Pfam" id="PF07690">
    <property type="entry name" value="MFS_1"/>
    <property type="match status" value="1"/>
</dbReference>
<evidence type="ECO:0000313" key="6">
    <source>
        <dbReference type="EMBL" id="MCX2742723.1"/>
    </source>
</evidence>
<gene>
    <name evidence="6" type="ORF">OO013_02535</name>
</gene>
<dbReference type="Proteomes" id="UP001209885">
    <property type="component" value="Unassembled WGS sequence"/>
</dbReference>
<evidence type="ECO:0000256" key="3">
    <source>
        <dbReference type="ARBA" id="ARBA00023136"/>
    </source>
</evidence>
<feature type="transmembrane region" description="Helical" evidence="4">
    <location>
        <begin position="338"/>
        <end position="362"/>
    </location>
</feature>
<name>A0ABT3RN07_9BACT</name>
<evidence type="ECO:0000256" key="4">
    <source>
        <dbReference type="SAM" id="Phobius"/>
    </source>
</evidence>
<dbReference type="PANTHER" id="PTHR23521:SF3">
    <property type="entry name" value="MFS TRANSPORTER"/>
    <property type="match status" value="1"/>
</dbReference>
<dbReference type="EMBL" id="JAPFQN010000002">
    <property type="protein sequence ID" value="MCX2742723.1"/>
    <property type="molecule type" value="Genomic_DNA"/>
</dbReference>
<sequence>MTSRSLVLPVIVIAQFFCTSLWFAGNAVMNNLVSDFGLEEGALGILTSAVQFGFITGTLLFAILTIADRFSPSKVFVACAVFGALFNLGTIYPENSFLSLVTFRFFTGFTLAGIYPVGMKIASDYYKEGLGKSLGFLVGALVLGKGFPHLVKALTADLPWESVILLTSSIAVIGGVLLYLTVPDGPYRKPASRFNFTALFSVFKHPRFRQAAFGYFGHMWELYTFWAFVPVILISFQGIHPETSFNVPVLSFLIIGLGGLACVLGGYISKDFGVKRTATTALFLSFICCITSPFVILSGSEIFLIAFLIFWGLVVIPDSPLFSTLVAQYAPEESRGTALTIVNCIGFAITIISILLIEYLRFLIPVEWVFVFLAIGPGLGLINLIINPRSLSEIKS</sequence>
<evidence type="ECO:0000256" key="2">
    <source>
        <dbReference type="ARBA" id="ARBA00022989"/>
    </source>
</evidence>
<keyword evidence="1 4" id="KW-0812">Transmembrane</keyword>
<reference evidence="6 7" key="1">
    <citation type="submission" date="2022-11" db="EMBL/GenBank/DDBJ databases">
        <title>The characterization of three novel Bacteroidetes species and genomic analysis of their roles in tidal elemental geochemical cycles.</title>
        <authorList>
            <person name="Ma K."/>
        </authorList>
    </citation>
    <scope>NUCLEOTIDE SEQUENCE [LARGE SCALE GENOMIC DNA]</scope>
    <source>
        <strain evidence="6 7">M17</strain>
    </source>
</reference>
<dbReference type="PROSITE" id="PS50850">
    <property type="entry name" value="MFS"/>
    <property type="match status" value="1"/>
</dbReference>
<keyword evidence="3 4" id="KW-0472">Membrane</keyword>
<dbReference type="RefSeq" id="WP_266055030.1">
    <property type="nucleotide sequence ID" value="NZ_JAPFQN010000002.1"/>
</dbReference>
<organism evidence="6 7">
    <name type="scientific">Mangrovivirga halotolerans</name>
    <dbReference type="NCBI Taxonomy" id="2993936"/>
    <lineage>
        <taxon>Bacteria</taxon>
        <taxon>Pseudomonadati</taxon>
        <taxon>Bacteroidota</taxon>
        <taxon>Cytophagia</taxon>
        <taxon>Cytophagales</taxon>
        <taxon>Mangrovivirgaceae</taxon>
        <taxon>Mangrovivirga</taxon>
    </lineage>
</organism>
<keyword evidence="2 4" id="KW-1133">Transmembrane helix</keyword>
<feature type="transmembrane region" description="Helical" evidence="4">
    <location>
        <begin position="41"/>
        <end position="63"/>
    </location>
</feature>
<evidence type="ECO:0000256" key="1">
    <source>
        <dbReference type="ARBA" id="ARBA00022692"/>
    </source>
</evidence>
<dbReference type="PANTHER" id="PTHR23521">
    <property type="entry name" value="TRANSPORTER MFS SUPERFAMILY"/>
    <property type="match status" value="1"/>
</dbReference>
<dbReference type="InterPro" id="IPR011701">
    <property type="entry name" value="MFS"/>
</dbReference>
<feature type="transmembrane region" description="Helical" evidence="4">
    <location>
        <begin position="163"/>
        <end position="182"/>
    </location>
</feature>
<feature type="domain" description="Major facilitator superfamily (MFS) profile" evidence="5">
    <location>
        <begin position="1"/>
        <end position="392"/>
    </location>
</feature>
<keyword evidence="7" id="KW-1185">Reference proteome</keyword>
<feature type="transmembrane region" description="Helical" evidence="4">
    <location>
        <begin position="245"/>
        <end position="268"/>
    </location>
</feature>
<evidence type="ECO:0000259" key="5">
    <source>
        <dbReference type="PROSITE" id="PS50850"/>
    </source>
</evidence>
<feature type="transmembrane region" description="Helical" evidence="4">
    <location>
        <begin position="280"/>
        <end position="296"/>
    </location>
</feature>
<feature type="transmembrane region" description="Helical" evidence="4">
    <location>
        <begin position="368"/>
        <end position="386"/>
    </location>
</feature>
<feature type="transmembrane region" description="Helical" evidence="4">
    <location>
        <begin position="98"/>
        <end position="118"/>
    </location>
</feature>
<evidence type="ECO:0000313" key="7">
    <source>
        <dbReference type="Proteomes" id="UP001209885"/>
    </source>
</evidence>
<dbReference type="Gene3D" id="1.20.1250.20">
    <property type="entry name" value="MFS general substrate transporter like domains"/>
    <property type="match status" value="1"/>
</dbReference>
<feature type="transmembrane region" description="Helical" evidence="4">
    <location>
        <begin position="7"/>
        <end position="29"/>
    </location>
</feature>